<protein>
    <submittedName>
        <fullName evidence="3">MxaL protein</fullName>
    </submittedName>
</protein>
<dbReference type="Proteomes" id="UP000094622">
    <property type="component" value="Unassembled WGS sequence"/>
</dbReference>
<feature type="domain" description="VWFA" evidence="2">
    <location>
        <begin position="34"/>
        <end position="210"/>
    </location>
</feature>
<dbReference type="AlphaFoldDB" id="A0A1E3H660"/>
<dbReference type="Gene3D" id="3.40.50.410">
    <property type="entry name" value="von Willebrand factor, type A domain"/>
    <property type="match status" value="1"/>
</dbReference>
<dbReference type="RefSeq" id="WP_141703393.1">
    <property type="nucleotide sequence ID" value="NZ_MCRJ01000013.1"/>
</dbReference>
<dbReference type="InterPro" id="IPR019587">
    <property type="entry name" value="Polyketide_cyclase/dehydratase"/>
</dbReference>
<dbReference type="PANTHER" id="PTHR39332:SF7">
    <property type="entry name" value="SRPBCC FAMILY PROTEIN"/>
    <property type="match status" value="1"/>
</dbReference>
<sequence>MRRRITLRAVLVALVVTAALVASFRPSVLREGRVHDLMFVVDITGSMNARDYEAGGRPESRLDRVKAALPEALRRLPCGSRAGLSIFTERRSFVLFLPVEVCENYAPVAAAIGLLDWRMAWEGDSRVADGLFHALETAKGRGYDVVFLTDGQEAPPLPWTGGPAFDGEAGAVKGLVVGVGGSAPIQIPKFDDLGRETGFWGVDDVPHESRVGPPPPGAENRPGWHPRNNPYGEVLVGTEHLTELRADYLRDLSAALDLGFVRLETGTDLARAIAETLPGRRLPSLADLAPLAGAVALALALAAFLLPALRRGAHRRAGPQHISRIDMTKGTKMRSRYMPVSRNAATLLAAAALAACLSAGDAAAHGPTPQKVEEAIEVGAPCELVWSTLLDFGAIAKWYPGLAKVEAEGASERGATRVITLENGETFTERLDEVDRVGQALTYRLAKENLKALPVSFYTARMAVTREGPQGKSCKVEWSGRLYRGDTTNEPPPELSDEAAVTAMSSFFRTGLEGLKKAVE</sequence>
<dbReference type="PATRIC" id="fig|1439726.3.peg.878"/>
<accession>A0A1E3H660</accession>
<dbReference type="SUPFAM" id="SSF53300">
    <property type="entry name" value="vWA-like"/>
    <property type="match status" value="1"/>
</dbReference>
<dbReference type="CDD" id="cd00198">
    <property type="entry name" value="vWFA"/>
    <property type="match status" value="1"/>
</dbReference>
<dbReference type="EMBL" id="MCRJ01000013">
    <property type="protein sequence ID" value="ODN71800.1"/>
    <property type="molecule type" value="Genomic_DNA"/>
</dbReference>
<feature type="region of interest" description="Disordered" evidence="1">
    <location>
        <begin position="205"/>
        <end position="227"/>
    </location>
</feature>
<organism evidence="3 4">
    <name type="scientific">Methylobrevis pamukkalensis</name>
    <dbReference type="NCBI Taxonomy" id="1439726"/>
    <lineage>
        <taxon>Bacteria</taxon>
        <taxon>Pseudomonadati</taxon>
        <taxon>Pseudomonadota</taxon>
        <taxon>Alphaproteobacteria</taxon>
        <taxon>Hyphomicrobiales</taxon>
        <taxon>Pleomorphomonadaceae</taxon>
        <taxon>Methylobrevis</taxon>
    </lineage>
</organism>
<dbReference type="InterPro" id="IPR002035">
    <property type="entry name" value="VWF_A"/>
</dbReference>
<reference evidence="3 4" key="1">
    <citation type="submission" date="2016-07" db="EMBL/GenBank/DDBJ databases">
        <title>Draft Genome Sequence of Methylobrevis pamukkalensis PK2.</title>
        <authorList>
            <person name="Vasilenko O.V."/>
            <person name="Doronina N.V."/>
            <person name="Shmareva M.N."/>
            <person name="Tarlachkov S.V."/>
            <person name="Mustakhimov I."/>
            <person name="Trotsenko Y.A."/>
        </authorList>
    </citation>
    <scope>NUCLEOTIDE SEQUENCE [LARGE SCALE GENOMIC DNA]</scope>
    <source>
        <strain evidence="3 4">PK2</strain>
    </source>
</reference>
<dbReference type="Pfam" id="PF13519">
    <property type="entry name" value="VWA_2"/>
    <property type="match status" value="1"/>
</dbReference>
<dbReference type="InterPro" id="IPR036465">
    <property type="entry name" value="vWFA_dom_sf"/>
</dbReference>
<evidence type="ECO:0000313" key="3">
    <source>
        <dbReference type="EMBL" id="ODN71800.1"/>
    </source>
</evidence>
<dbReference type="SUPFAM" id="SSF55961">
    <property type="entry name" value="Bet v1-like"/>
    <property type="match status" value="1"/>
</dbReference>
<dbReference type="PANTHER" id="PTHR39332">
    <property type="entry name" value="BLL4707 PROTEIN"/>
    <property type="match status" value="1"/>
</dbReference>
<name>A0A1E3H660_9HYPH</name>
<dbReference type="Gene3D" id="3.30.530.20">
    <property type="match status" value="1"/>
</dbReference>
<proteinExistence type="predicted"/>
<dbReference type="Pfam" id="PF10604">
    <property type="entry name" value="Polyketide_cyc2"/>
    <property type="match status" value="1"/>
</dbReference>
<gene>
    <name evidence="3" type="ORF">A6302_00839</name>
</gene>
<dbReference type="CDD" id="cd07821">
    <property type="entry name" value="PYR_PYL_RCAR_like"/>
    <property type="match status" value="1"/>
</dbReference>
<evidence type="ECO:0000313" key="4">
    <source>
        <dbReference type="Proteomes" id="UP000094622"/>
    </source>
</evidence>
<evidence type="ECO:0000259" key="2">
    <source>
        <dbReference type="SMART" id="SM00327"/>
    </source>
</evidence>
<dbReference type="InterPro" id="IPR023393">
    <property type="entry name" value="START-like_dom_sf"/>
</dbReference>
<comment type="caution">
    <text evidence="3">The sequence shown here is derived from an EMBL/GenBank/DDBJ whole genome shotgun (WGS) entry which is preliminary data.</text>
</comment>
<keyword evidence="4" id="KW-1185">Reference proteome</keyword>
<evidence type="ECO:0000256" key="1">
    <source>
        <dbReference type="SAM" id="MobiDB-lite"/>
    </source>
</evidence>
<dbReference type="SMART" id="SM00327">
    <property type="entry name" value="VWA"/>
    <property type="match status" value="1"/>
</dbReference>
<dbReference type="OrthoDB" id="6206554at2"/>